<sequence length="318" mass="33423">MFSSHLHTEPGQTRPILSFAAVGMLLVSLFCGGLAARQAEAAPTPAVASAAPLLMGFQFGLAAENQQALNVIGQTLSDVVSNAVNRKVLWLPNFNLKTAEASSDASRYSFAFVKPPNLTAALLAKGWQLVAVGKDTMHFGTDLIARQCPNQAGKILVGGGSLSVLGLSTAVPETCISPDAVWNSPSAVLLAPQKGSLVDMIAQKLWLGHAKQLPKVVHVKTQNAVTGLMRDMHVAAIGVVTPVVSKQWLAEGGVLLQHQPMPMWAVLAAPSVPEDSVAKVRADLLGAASDRANKALGLTGWEVGSPKAYADFLKWLKS</sequence>
<dbReference type="EMBL" id="JAFKMR010000010">
    <property type="protein sequence ID" value="MBN8743033.1"/>
    <property type="molecule type" value="Genomic_DNA"/>
</dbReference>
<comment type="caution">
    <text evidence="1">The sequence shown here is derived from an EMBL/GenBank/DDBJ whole genome shotgun (WGS) entry which is preliminary data.</text>
</comment>
<evidence type="ECO:0000313" key="1">
    <source>
        <dbReference type="EMBL" id="MBN8743033.1"/>
    </source>
</evidence>
<dbReference type="Proteomes" id="UP000664800">
    <property type="component" value="Unassembled WGS sequence"/>
</dbReference>
<gene>
    <name evidence="1" type="ORF">J0I24_01870</name>
</gene>
<accession>A0A8I1SUX2</accession>
<protein>
    <submittedName>
        <fullName evidence="1">Uncharacterized protein</fullName>
    </submittedName>
</protein>
<proteinExistence type="predicted"/>
<evidence type="ECO:0000313" key="2">
    <source>
        <dbReference type="Proteomes" id="UP000664800"/>
    </source>
</evidence>
<organism evidence="1 2">
    <name type="scientific">Thiomonas arsenitoxydans (strain DSM 22701 / CIP 110005 / 3As)</name>
    <dbReference type="NCBI Taxonomy" id="426114"/>
    <lineage>
        <taxon>Bacteria</taxon>
        <taxon>Pseudomonadati</taxon>
        <taxon>Pseudomonadota</taxon>
        <taxon>Betaproteobacteria</taxon>
        <taxon>Burkholderiales</taxon>
        <taxon>Thiomonas</taxon>
    </lineage>
</organism>
<dbReference type="RefSeq" id="WP_276727253.1">
    <property type="nucleotide sequence ID" value="NZ_JAFKMR010000010.1"/>
</dbReference>
<dbReference type="AlphaFoldDB" id="A0A8I1SUX2"/>
<name>A0A8I1SUX2_THIA3</name>
<reference evidence="1" key="1">
    <citation type="submission" date="2021-02" db="EMBL/GenBank/DDBJ databases">
        <title>Thiocyanate and organic carbon inputs drive convergent selection for specific autotrophic Afipia and Thiobacillus strains within complex microbiomes.</title>
        <authorList>
            <person name="Huddy R.J."/>
            <person name="Sachdeva R."/>
            <person name="Kadzinga F."/>
            <person name="Kantor R.S."/>
            <person name="Harrison S.T.L."/>
            <person name="Banfield J.F."/>
        </authorList>
    </citation>
    <scope>NUCLEOTIDE SEQUENCE</scope>
    <source>
        <strain evidence="1">SCN18_13_7_16_R3_B_64_19</strain>
    </source>
</reference>